<dbReference type="Proteomes" id="UP001562457">
    <property type="component" value="Unassembled WGS sequence"/>
</dbReference>
<proteinExistence type="predicted"/>
<evidence type="ECO:0000313" key="2">
    <source>
        <dbReference type="Proteomes" id="UP001562457"/>
    </source>
</evidence>
<name>A0ABQ0D5K1_9HELI</name>
<evidence type="ECO:0000313" key="1">
    <source>
        <dbReference type="EMBL" id="GAB0173621.1"/>
    </source>
</evidence>
<reference evidence="1 2" key="1">
    <citation type="submission" date="2024-06" db="EMBL/GenBank/DDBJ databases">
        <title>Draft genome sequence of Helicobacter trogontum NHP16-4001.</title>
        <authorList>
            <person name="Rimbara E."/>
            <person name="Suzuki M."/>
        </authorList>
    </citation>
    <scope>NUCLEOTIDE SEQUENCE [LARGE SCALE GENOMIC DNA]</scope>
    <source>
        <strain evidence="1 2">NHP16-4001</strain>
    </source>
</reference>
<accession>A0ABQ0D5K1</accession>
<gene>
    <name evidence="1" type="ORF">NHP164001_16420</name>
</gene>
<keyword evidence="2" id="KW-1185">Reference proteome</keyword>
<organism evidence="1 2">
    <name type="scientific">Helicobacter trogontum</name>
    <dbReference type="NCBI Taxonomy" id="50960"/>
    <lineage>
        <taxon>Bacteria</taxon>
        <taxon>Pseudomonadati</taxon>
        <taxon>Campylobacterota</taxon>
        <taxon>Epsilonproteobacteria</taxon>
        <taxon>Campylobacterales</taxon>
        <taxon>Helicobacteraceae</taxon>
        <taxon>Helicobacter</taxon>
    </lineage>
</organism>
<dbReference type="EMBL" id="BAAFHN010000048">
    <property type="protein sequence ID" value="GAB0173621.1"/>
    <property type="molecule type" value="Genomic_DNA"/>
</dbReference>
<protein>
    <submittedName>
        <fullName evidence="1">Uncharacterized protein</fullName>
    </submittedName>
</protein>
<sequence length="739" mass="87122">MSKTQNTQEYSKETIRIRIRDMQDNPIVNAKVRLIGIKNKTKYDIELDEKTNANGEVVFDSKEKLQENTQSFEIRISHQDYQAKPKDNYRRLCRSYEYGHLCHATFEHKLSNFAVQKVVIESDEFLLQDIRHSIKKNFYKTGNRVMLKAQYDENKVKPQEIKWGYKILNRGEQHIQKTGKVEGVKYILFSNARSYVPTNIPITDKITEPIQSNDEILQLLQTESIGFAIPDTQEWKNKSIAIFAYKHNPHWEVCQIIHTDDYPQIVIDGTLAETLRMQKDTSLTQGEQKFTKEMQTLNIQAKILGWGTSYLLQRLWHDNPKNPNDFVKQDRFAANKGLRYASSKDIVIDDDDLYEILSDFEEIKIQKLSFKQNAQDTMEYYAELDWDNLYLQFPMIKDLESKILGVRNDNGIYMQDKATHIITDNFKVEVKKFLQNTHQAQEIQKVFSDTSVQKQTFQVVMLLDKMQERANSLKDTFAFKDCFGIIPIDTNITKESSKAFIYNNQKVKLLIDCQPHEFARLHLQSYPLTDETFAKYMGVDMKEGERWSNYWTGFQTMRKSQQEFNQLLDSSPYSKSTIALYAITGKFSIFYLPHKITIKRNGQQANYLECFIDELLCYIYDSFDFSDEPYQPVGMWDYNEVAFNQYESMQHLSVYKTYKDLPHFVTAKFASMDTQRMEQDMNRAIEHSKKHNLYYIINQNYQDYQTHFKFGLDYRIFSKNAKVIEIKHNNCVNLKLGVL</sequence>
<dbReference type="Pfam" id="PF19940">
    <property type="entry name" value="DUF6402"/>
    <property type="match status" value="1"/>
</dbReference>
<dbReference type="RefSeq" id="WP_369607683.1">
    <property type="nucleotide sequence ID" value="NZ_BAAFHN010000048.1"/>
</dbReference>
<comment type="caution">
    <text evidence="1">The sequence shown here is derived from an EMBL/GenBank/DDBJ whole genome shotgun (WGS) entry which is preliminary data.</text>
</comment>
<dbReference type="InterPro" id="IPR045646">
    <property type="entry name" value="DUF6402"/>
</dbReference>